<dbReference type="GO" id="GO:0008982">
    <property type="term" value="F:protein-N(PI)-phosphohistidine-sugar phosphotransferase activity"/>
    <property type="evidence" value="ECO:0007669"/>
    <property type="project" value="InterPro"/>
</dbReference>
<feature type="domain" description="PTS EIIB type-1" evidence="13">
    <location>
        <begin position="4"/>
        <end position="86"/>
    </location>
</feature>
<dbReference type="EMBL" id="UPPP01000097">
    <property type="protein sequence ID" value="VBB08816.1"/>
    <property type="molecule type" value="Genomic_DNA"/>
</dbReference>
<keyword evidence="5 15" id="KW-0808">Transferase</keyword>
<evidence type="ECO:0000256" key="7">
    <source>
        <dbReference type="ARBA" id="ARBA00022692"/>
    </source>
</evidence>
<keyword evidence="16" id="KW-1185">Reference proteome</keyword>
<dbReference type="Gene3D" id="3.30.1360.60">
    <property type="entry name" value="Glucose permease domain IIB"/>
    <property type="match status" value="1"/>
</dbReference>
<dbReference type="Proteomes" id="UP000277811">
    <property type="component" value="Unassembled WGS sequence"/>
</dbReference>
<evidence type="ECO:0000256" key="1">
    <source>
        <dbReference type="ARBA" id="ARBA00004651"/>
    </source>
</evidence>
<dbReference type="GO" id="GO:0009401">
    <property type="term" value="P:phosphoenolpyruvate-dependent sugar phosphotransferase system"/>
    <property type="evidence" value="ECO:0007669"/>
    <property type="project" value="UniProtKB-KW"/>
</dbReference>
<dbReference type="Pfam" id="PF02378">
    <property type="entry name" value="PTS_EIIC"/>
    <property type="match status" value="1"/>
</dbReference>
<dbReference type="PANTHER" id="PTHR30175:SF3">
    <property type="entry name" value="PTS SYSTEM N-ACETYLMURAMIC ACID-SPECIFIC EIIBC COMPONENT"/>
    <property type="match status" value="1"/>
</dbReference>
<dbReference type="InterPro" id="IPR018113">
    <property type="entry name" value="PTrfase_EIIB_Cys"/>
</dbReference>
<feature type="transmembrane region" description="Helical" evidence="12">
    <location>
        <begin position="193"/>
        <end position="213"/>
    </location>
</feature>
<dbReference type="PANTHER" id="PTHR30175">
    <property type="entry name" value="PHOSPHOTRANSFERASE SYSTEM TRANSPORT PROTEIN"/>
    <property type="match status" value="1"/>
</dbReference>
<evidence type="ECO:0000256" key="9">
    <source>
        <dbReference type="ARBA" id="ARBA00022989"/>
    </source>
</evidence>
<keyword evidence="10 12" id="KW-0472">Membrane</keyword>
<feature type="transmembrane region" description="Helical" evidence="12">
    <location>
        <begin position="326"/>
        <end position="349"/>
    </location>
</feature>
<feature type="transmembrane region" description="Helical" evidence="12">
    <location>
        <begin position="281"/>
        <end position="305"/>
    </location>
</feature>
<feature type="transmembrane region" description="Helical" evidence="12">
    <location>
        <begin position="104"/>
        <end position="124"/>
    </location>
</feature>
<evidence type="ECO:0000256" key="5">
    <source>
        <dbReference type="ARBA" id="ARBA00022679"/>
    </source>
</evidence>
<keyword evidence="2" id="KW-0813">Transport</keyword>
<keyword evidence="9 12" id="KW-1133">Transmembrane helix</keyword>
<accession>A0A498R7X3</accession>
<dbReference type="CDD" id="cd00212">
    <property type="entry name" value="PTS_IIB_glc"/>
    <property type="match status" value="1"/>
</dbReference>
<dbReference type="InterPro" id="IPR003352">
    <property type="entry name" value="PTS_EIIC"/>
</dbReference>
<dbReference type="GO" id="GO:0005886">
    <property type="term" value="C:plasma membrane"/>
    <property type="evidence" value="ECO:0007669"/>
    <property type="project" value="UniProtKB-SubCell"/>
</dbReference>
<dbReference type="Pfam" id="PF00367">
    <property type="entry name" value="PTS_EIIB"/>
    <property type="match status" value="1"/>
</dbReference>
<dbReference type="InterPro" id="IPR050558">
    <property type="entry name" value="PTS_Sugar-Specific_Components"/>
</dbReference>
<evidence type="ECO:0000256" key="6">
    <source>
        <dbReference type="ARBA" id="ARBA00022683"/>
    </source>
</evidence>
<evidence type="ECO:0000256" key="2">
    <source>
        <dbReference type="ARBA" id="ARBA00022448"/>
    </source>
</evidence>
<dbReference type="OrthoDB" id="92465at2"/>
<gene>
    <name evidence="15" type="ORF">LUCI_4097</name>
</gene>
<dbReference type="InterPro" id="IPR036878">
    <property type="entry name" value="Glu_permease_IIB"/>
</dbReference>
<feature type="transmembrane region" description="Helical" evidence="12">
    <location>
        <begin position="244"/>
        <end position="269"/>
    </location>
</feature>
<dbReference type="AlphaFoldDB" id="A0A498R7X3"/>
<dbReference type="GO" id="GO:0016301">
    <property type="term" value="F:kinase activity"/>
    <property type="evidence" value="ECO:0007669"/>
    <property type="project" value="UniProtKB-KW"/>
</dbReference>
<evidence type="ECO:0000256" key="4">
    <source>
        <dbReference type="ARBA" id="ARBA00022597"/>
    </source>
</evidence>
<comment type="subcellular location">
    <subcellularLocation>
        <location evidence="1">Cell membrane</location>
        <topology evidence="1">Multi-pass membrane protein</topology>
    </subcellularLocation>
</comment>
<evidence type="ECO:0000256" key="3">
    <source>
        <dbReference type="ARBA" id="ARBA00022475"/>
    </source>
</evidence>
<dbReference type="PROSITE" id="PS51103">
    <property type="entry name" value="PTS_EIIC_TYPE_1"/>
    <property type="match status" value="1"/>
</dbReference>
<dbReference type="RefSeq" id="WP_122629665.1">
    <property type="nucleotide sequence ID" value="NZ_UPPP01000097.1"/>
</dbReference>
<evidence type="ECO:0000313" key="15">
    <source>
        <dbReference type="EMBL" id="VBB08816.1"/>
    </source>
</evidence>
<keyword evidence="4" id="KW-0762">Sugar transport</keyword>
<evidence type="ECO:0000256" key="11">
    <source>
        <dbReference type="PROSITE-ProRule" id="PRU00421"/>
    </source>
</evidence>
<feature type="transmembrane region" description="Helical" evidence="12">
    <location>
        <begin position="162"/>
        <end position="181"/>
    </location>
</feature>
<dbReference type="InterPro" id="IPR013013">
    <property type="entry name" value="PTS_EIIC_1"/>
</dbReference>
<feature type="transmembrane region" description="Helical" evidence="12">
    <location>
        <begin position="383"/>
        <end position="405"/>
    </location>
</feature>
<evidence type="ECO:0000256" key="12">
    <source>
        <dbReference type="SAM" id="Phobius"/>
    </source>
</evidence>
<evidence type="ECO:0000259" key="14">
    <source>
        <dbReference type="PROSITE" id="PS51103"/>
    </source>
</evidence>
<reference evidence="15 16" key="1">
    <citation type="submission" date="2018-06" db="EMBL/GenBank/DDBJ databases">
        <authorList>
            <person name="Strepis N."/>
        </authorList>
    </citation>
    <scope>NUCLEOTIDE SEQUENCE [LARGE SCALE GENOMIC DNA]</scope>
    <source>
        <strain evidence="15">LUCI</strain>
    </source>
</reference>
<keyword evidence="6" id="KW-0598">Phosphotransferase system</keyword>
<keyword evidence="8" id="KW-0418">Kinase</keyword>
<dbReference type="SUPFAM" id="SSF55604">
    <property type="entry name" value="Glucose permease domain IIB"/>
    <property type="match status" value="1"/>
</dbReference>
<keyword evidence="7 12" id="KW-0812">Transmembrane</keyword>
<organism evidence="15 16">
    <name type="scientific">Lucifera butyrica</name>
    <dbReference type="NCBI Taxonomy" id="1351585"/>
    <lineage>
        <taxon>Bacteria</taxon>
        <taxon>Bacillati</taxon>
        <taxon>Bacillota</taxon>
        <taxon>Negativicutes</taxon>
        <taxon>Veillonellales</taxon>
        <taxon>Veillonellaceae</taxon>
        <taxon>Lucifera</taxon>
    </lineage>
</organism>
<dbReference type="PROSITE" id="PS51098">
    <property type="entry name" value="PTS_EIIB_TYPE_1"/>
    <property type="match status" value="1"/>
</dbReference>
<keyword evidence="3" id="KW-1003">Cell membrane</keyword>
<dbReference type="GO" id="GO:0090588">
    <property type="term" value="F:protein-phosphocysteine-N-acetylmuramate phosphotransferase system transporter activity"/>
    <property type="evidence" value="ECO:0007669"/>
    <property type="project" value="TreeGrafter"/>
</dbReference>
<feature type="domain" description="PTS EIIC type-1" evidence="14">
    <location>
        <begin position="115"/>
        <end position="454"/>
    </location>
</feature>
<feature type="transmembrane region" description="Helical" evidence="12">
    <location>
        <begin position="219"/>
        <end position="237"/>
    </location>
</feature>
<dbReference type="InterPro" id="IPR001996">
    <property type="entry name" value="PTS_IIB_1"/>
</dbReference>
<evidence type="ECO:0000259" key="13">
    <source>
        <dbReference type="PROSITE" id="PS51098"/>
    </source>
</evidence>
<sequence length="454" mass="47665">MKEKEMAKKIIELSGGKENFVSVINCMTRVRITYVDNKLVNLDEIQKLDFVQGVIIDETTQIIVGPGRSTKVRVAINELLGASQNGTDQGIKIEKKGSNALKTLANIFVPIIPAIIASGVIMGINNVITTNATMKAIELGVKATGKLTATQVVLQMWHMLEISTMLGIIGSATFAFLAIYVGITAAKEFGADMVMGGLVGGMTIVPALGIIHLHTGQGGLFGVILAVYIFAKVEKFLRKMIPDIIAVVALPVFSISIVAILLFFVVMPIMGVLTGWVTSGLLYIIKVSGPLGGFIFAAGAPSLIATGLHQGMIPINMELINATGSTILNSIQIMSNAGMVGAAAAIYLLTKDPKTKSIAKAAIPTSFLAVGEPTIYGVNIPSGFGFITGSIGAGFGGAMVVWLGVKTSALGAAGMSAIPLIADGKYLQYLICYFVGAIAAFILTFAVGKMRKYE</sequence>
<protein>
    <submittedName>
        <fullName evidence="15">Phosphotransferase system eiib cysteine phosphorylation site</fullName>
    </submittedName>
</protein>
<feature type="active site" description="Phosphocysteine intermediate; for EIIB activity" evidence="11">
    <location>
        <position position="26"/>
    </location>
</feature>
<evidence type="ECO:0000313" key="16">
    <source>
        <dbReference type="Proteomes" id="UP000277811"/>
    </source>
</evidence>
<proteinExistence type="predicted"/>
<feature type="transmembrane region" description="Helical" evidence="12">
    <location>
        <begin position="426"/>
        <end position="448"/>
    </location>
</feature>
<name>A0A498R7X3_9FIRM</name>
<evidence type="ECO:0000256" key="10">
    <source>
        <dbReference type="ARBA" id="ARBA00023136"/>
    </source>
</evidence>
<evidence type="ECO:0000256" key="8">
    <source>
        <dbReference type="ARBA" id="ARBA00022777"/>
    </source>
</evidence>